<reference evidence="4" key="1">
    <citation type="submission" date="2017-05" db="EMBL/GenBank/DDBJ databases">
        <title>Dechlorination kinetics govern the competition between two new strains of the genus Sulfurospirillum.</title>
        <authorList>
            <person name="Buttet G.F."/>
            <person name="Murray A.M."/>
            <person name="Goris T."/>
            <person name="Burion M."/>
            <person name="Lin B."/>
            <person name="Rolle M."/>
            <person name="Maillard J."/>
        </authorList>
    </citation>
    <scope>NUCLEOTIDE SEQUENCE [LARGE SCALE GENOMIC DNA]</scope>
    <source>
        <strain evidence="4">SL2-1</strain>
    </source>
</reference>
<keyword evidence="4" id="KW-1185">Reference proteome</keyword>
<evidence type="ECO:0000313" key="3">
    <source>
        <dbReference type="EMBL" id="ARU47654.1"/>
    </source>
</evidence>
<proteinExistence type="predicted"/>
<keyword evidence="1" id="KW-0812">Transmembrane</keyword>
<dbReference type="InterPro" id="IPR029787">
    <property type="entry name" value="Nucleotide_cyclase"/>
</dbReference>
<dbReference type="Proteomes" id="UP000196005">
    <property type="component" value="Chromosome"/>
</dbReference>
<sequence>MQKKHFIFLAFTITILYWVLDSYTNASLYNSALSDELFLMTSHGLIFVKLLTAGLLFILSLTPLFFKSNAFQKTQKEAINEFGELQRVADILFSSLSTKINVIKSLEILQEILHLESSLLFIYNKESLTLYNENEFIKATFRSKEILPFRTNASRSAVEEVAISCFIEKRGFSQDSVKVDTKSFTLFSFMLKEDRSEFPLGNLMLASDDAHFIEHAIPMIQKYVQMLTFALSLAAKKELLQSINTQYSSDTISHFDKVLNIINFTKVQEYIEHEFKRHKRYHTEFTLVLIDITMLKNLTKIFPAEVITAFKKDFIQLVKKNTREVDILGKWTNDQFALLLPDVDFRAGQKVAQKLQAIFEETKFARVGKISCSYGITSLAPKDTMGSFKARVEGALVAASLKEGNAIEVKLQMTPDI</sequence>
<dbReference type="OrthoDB" id="5338181at2"/>
<dbReference type="InterPro" id="IPR043128">
    <property type="entry name" value="Rev_trsase/Diguanyl_cyclase"/>
</dbReference>
<evidence type="ECO:0000256" key="1">
    <source>
        <dbReference type="SAM" id="Phobius"/>
    </source>
</evidence>
<evidence type="ECO:0000313" key="4">
    <source>
        <dbReference type="Proteomes" id="UP000196005"/>
    </source>
</evidence>
<feature type="domain" description="GGDEF" evidence="2">
    <location>
        <begin position="283"/>
        <end position="412"/>
    </location>
</feature>
<dbReference type="SMART" id="SM00267">
    <property type="entry name" value="GGDEF"/>
    <property type="match status" value="1"/>
</dbReference>
<keyword evidence="1" id="KW-0472">Membrane</keyword>
<evidence type="ECO:0000259" key="2">
    <source>
        <dbReference type="PROSITE" id="PS50887"/>
    </source>
</evidence>
<dbReference type="EMBL" id="CP021416">
    <property type="protein sequence ID" value="ARU47654.1"/>
    <property type="molecule type" value="Genomic_DNA"/>
</dbReference>
<dbReference type="RefSeq" id="WP_087437723.1">
    <property type="nucleotide sequence ID" value="NZ_CP021416.1"/>
</dbReference>
<dbReference type="PROSITE" id="PS50887">
    <property type="entry name" value="GGDEF"/>
    <property type="match status" value="1"/>
</dbReference>
<name>A0A1Y0HJT3_9BACT</name>
<dbReference type="Gene3D" id="3.30.70.270">
    <property type="match status" value="1"/>
</dbReference>
<dbReference type="NCBIfam" id="TIGR00254">
    <property type="entry name" value="GGDEF"/>
    <property type="match status" value="1"/>
</dbReference>
<organism evidence="3 4">
    <name type="scientific">Sulfurospirillum diekertiae</name>
    <dbReference type="NCBI Taxonomy" id="1854492"/>
    <lineage>
        <taxon>Bacteria</taxon>
        <taxon>Pseudomonadati</taxon>
        <taxon>Campylobacterota</taxon>
        <taxon>Epsilonproteobacteria</taxon>
        <taxon>Campylobacterales</taxon>
        <taxon>Sulfurospirillaceae</taxon>
        <taxon>Sulfurospirillum</taxon>
    </lineage>
</organism>
<gene>
    <name evidence="3" type="ORF">Sdiek1_0478</name>
</gene>
<dbReference type="AlphaFoldDB" id="A0A1Y0HJT3"/>
<accession>A0A1Y0HJT3</accession>
<dbReference type="InterPro" id="IPR000160">
    <property type="entry name" value="GGDEF_dom"/>
</dbReference>
<keyword evidence="1" id="KW-1133">Transmembrane helix</keyword>
<dbReference type="Pfam" id="PF00990">
    <property type="entry name" value="GGDEF"/>
    <property type="match status" value="1"/>
</dbReference>
<dbReference type="KEGG" id="suls:Sdiek1_0478"/>
<protein>
    <recommendedName>
        <fullName evidence="2">GGDEF domain-containing protein</fullName>
    </recommendedName>
</protein>
<feature type="transmembrane region" description="Helical" evidence="1">
    <location>
        <begin position="46"/>
        <end position="66"/>
    </location>
</feature>
<dbReference type="SUPFAM" id="SSF55073">
    <property type="entry name" value="Nucleotide cyclase"/>
    <property type="match status" value="1"/>
</dbReference>